<evidence type="ECO:0000313" key="2">
    <source>
        <dbReference type="EMBL" id="GAA3814590.1"/>
    </source>
</evidence>
<feature type="transmembrane region" description="Helical" evidence="1">
    <location>
        <begin position="50"/>
        <end position="67"/>
    </location>
</feature>
<dbReference type="EMBL" id="BAAAZR010000008">
    <property type="protein sequence ID" value="GAA3814590.1"/>
    <property type="molecule type" value="Genomic_DNA"/>
</dbReference>
<dbReference type="Proteomes" id="UP001500888">
    <property type="component" value="Unassembled WGS sequence"/>
</dbReference>
<reference evidence="3" key="1">
    <citation type="journal article" date="2019" name="Int. J. Syst. Evol. Microbiol.">
        <title>The Global Catalogue of Microorganisms (GCM) 10K type strain sequencing project: providing services to taxonomists for standard genome sequencing and annotation.</title>
        <authorList>
            <consortium name="The Broad Institute Genomics Platform"/>
            <consortium name="The Broad Institute Genome Sequencing Center for Infectious Disease"/>
            <person name="Wu L."/>
            <person name="Ma J."/>
        </authorList>
    </citation>
    <scope>NUCLEOTIDE SEQUENCE [LARGE SCALE GENOMIC DNA]</scope>
    <source>
        <strain evidence="3">JCM 16908</strain>
    </source>
</reference>
<gene>
    <name evidence="2" type="ORF">GCM10022226_39320</name>
</gene>
<evidence type="ECO:0008006" key="4">
    <source>
        <dbReference type="Google" id="ProtNLM"/>
    </source>
</evidence>
<comment type="caution">
    <text evidence="2">The sequence shown here is derived from an EMBL/GenBank/DDBJ whole genome shotgun (WGS) entry which is preliminary data.</text>
</comment>
<protein>
    <recommendedName>
        <fullName evidence="4">GlsB/YeaQ/YmgE family stress response membrane protein</fullName>
    </recommendedName>
</protein>
<feature type="transmembrane region" description="Helical" evidence="1">
    <location>
        <begin position="12"/>
        <end position="30"/>
    </location>
</feature>
<organism evidence="2 3">
    <name type="scientific">Sphaerisporangium flaviroseum</name>
    <dbReference type="NCBI Taxonomy" id="509199"/>
    <lineage>
        <taxon>Bacteria</taxon>
        <taxon>Bacillati</taxon>
        <taxon>Actinomycetota</taxon>
        <taxon>Actinomycetes</taxon>
        <taxon>Streptosporangiales</taxon>
        <taxon>Streptosporangiaceae</taxon>
        <taxon>Sphaerisporangium</taxon>
    </lineage>
</organism>
<sequence length="73" mass="7312">MSGQSGRGLAEWAAALAGMAIGWALGGTVASGLTAEVTSFWARGQLAGTLLQYGGAAIGAILAYFIARKVLGR</sequence>
<evidence type="ECO:0000313" key="3">
    <source>
        <dbReference type="Proteomes" id="UP001500888"/>
    </source>
</evidence>
<keyword evidence="1" id="KW-0812">Transmembrane</keyword>
<keyword evidence="1" id="KW-0472">Membrane</keyword>
<evidence type="ECO:0000256" key="1">
    <source>
        <dbReference type="SAM" id="Phobius"/>
    </source>
</evidence>
<keyword evidence="1" id="KW-1133">Transmembrane helix</keyword>
<name>A0ABP7IBT3_9ACTN</name>
<keyword evidence="3" id="KW-1185">Reference proteome</keyword>
<proteinExistence type="predicted"/>
<accession>A0ABP7IBT3</accession>